<dbReference type="GO" id="GO:0016887">
    <property type="term" value="F:ATP hydrolysis activity"/>
    <property type="evidence" value="ECO:0007669"/>
    <property type="project" value="InterPro"/>
</dbReference>
<sequence>MQTLVKMEGITKEFPGVKALDNISLEINAGEVHVLLGENGAGKSTLMKILSGVYTPTSGKITVKGKEYTKLTPQDSYDLGISIIYQELSVINELSILENLFVGKLPTKKAGIIPVVDYAKMREIAADVLSKVGVHRDPNLFVEKISISEKQQVEIAKALASKADVIIMDEPTTSLTTSETEHLFKIIRQLKAEGKGIVYISHKMKEIKEIGDRVTVLKDGTYVGTRDVADVEVDDLVAMMVGRKIQGTYLNEECHDFSDKPVFFEVKNISRKDQKVKNVSFQLHKGEILGFAGLVGSGRSELMNAIFGAEPKSEGQIFMEGRELKIDNPYEAIKSGLGMVTENRRETGFLDNFDIKQNISIVPYIKESKGNGVIGLVNDKEELNYANQQCADIRVKMRDINQNITELSGGNQQKVILGKWLAAESKLIIFDEPTKGIDVGSKSEIYVLMRKLANEGKGVLVVSSELPELLSVCDTIAVFREGEIRGIFKNSEATEEKIVKTSTGE</sequence>
<organism evidence="11 12">
    <name type="scientific">Frisingicoccus caecimuris</name>
    <dbReference type="NCBI Taxonomy" id="1796636"/>
    <lineage>
        <taxon>Bacteria</taxon>
        <taxon>Bacillati</taxon>
        <taxon>Bacillota</taxon>
        <taxon>Clostridia</taxon>
        <taxon>Lachnospirales</taxon>
        <taxon>Lachnospiraceae</taxon>
        <taxon>Frisingicoccus</taxon>
    </lineage>
</organism>
<dbReference type="SUPFAM" id="SSF52540">
    <property type="entry name" value="P-loop containing nucleoside triphosphate hydrolases"/>
    <property type="match status" value="2"/>
</dbReference>
<dbReference type="FunFam" id="3.40.50.300:FF:000127">
    <property type="entry name" value="Ribose import ATP-binding protein RbsA"/>
    <property type="match status" value="1"/>
</dbReference>
<name>A0A4R2LHK8_9FIRM</name>
<evidence type="ECO:0000256" key="8">
    <source>
        <dbReference type="ARBA" id="ARBA00022967"/>
    </source>
</evidence>
<evidence type="ECO:0000256" key="1">
    <source>
        <dbReference type="ARBA" id="ARBA00004202"/>
    </source>
</evidence>
<comment type="subcellular location">
    <subcellularLocation>
        <location evidence="1">Cell membrane</location>
        <topology evidence="1">Peripheral membrane protein</topology>
    </subcellularLocation>
</comment>
<reference evidence="11 12" key="1">
    <citation type="submission" date="2019-03" db="EMBL/GenBank/DDBJ databases">
        <title>Genomic Encyclopedia of Type Strains, Phase IV (KMG-IV): sequencing the most valuable type-strain genomes for metagenomic binning, comparative biology and taxonomic classification.</title>
        <authorList>
            <person name="Goeker M."/>
        </authorList>
    </citation>
    <scope>NUCLEOTIDE SEQUENCE [LARGE SCALE GENOMIC DNA]</scope>
    <source>
        <strain evidence="11 12">DSM 28559</strain>
    </source>
</reference>
<evidence type="ECO:0000256" key="7">
    <source>
        <dbReference type="ARBA" id="ARBA00022840"/>
    </source>
</evidence>
<dbReference type="OrthoDB" id="9771863at2"/>
<dbReference type="CDD" id="cd03215">
    <property type="entry name" value="ABC_Carb_Monos_II"/>
    <property type="match status" value="1"/>
</dbReference>
<dbReference type="SMART" id="SM00382">
    <property type="entry name" value="AAA"/>
    <property type="match status" value="2"/>
</dbReference>
<dbReference type="AlphaFoldDB" id="A0A4R2LHK8"/>
<evidence type="ECO:0000313" key="11">
    <source>
        <dbReference type="EMBL" id="TCO85733.1"/>
    </source>
</evidence>
<dbReference type="InterPro" id="IPR017871">
    <property type="entry name" value="ABC_transporter-like_CS"/>
</dbReference>
<dbReference type="EMBL" id="SLXA01000002">
    <property type="protein sequence ID" value="TCO85733.1"/>
    <property type="molecule type" value="Genomic_DNA"/>
</dbReference>
<keyword evidence="6" id="KW-0547">Nucleotide-binding</keyword>
<keyword evidence="3" id="KW-1003">Cell membrane</keyword>
<keyword evidence="8" id="KW-1278">Translocase</keyword>
<evidence type="ECO:0000256" key="2">
    <source>
        <dbReference type="ARBA" id="ARBA00022448"/>
    </source>
</evidence>
<keyword evidence="12" id="KW-1185">Reference proteome</keyword>
<dbReference type="RefSeq" id="WP_132088423.1">
    <property type="nucleotide sequence ID" value="NZ_JANKAQ010000001.1"/>
</dbReference>
<dbReference type="Pfam" id="PF00005">
    <property type="entry name" value="ABC_tran"/>
    <property type="match status" value="2"/>
</dbReference>
<dbReference type="InterPro" id="IPR003593">
    <property type="entry name" value="AAA+_ATPase"/>
</dbReference>
<dbReference type="PANTHER" id="PTHR43790:SF3">
    <property type="entry name" value="D-ALLOSE IMPORT ATP-BINDING PROTEIN ALSA-RELATED"/>
    <property type="match status" value="1"/>
</dbReference>
<comment type="caution">
    <text evidence="11">The sequence shown here is derived from an EMBL/GenBank/DDBJ whole genome shotgun (WGS) entry which is preliminary data.</text>
</comment>
<protein>
    <submittedName>
        <fullName evidence="11">Allose ABC transporter ATP-binding protein</fullName>
    </submittedName>
</protein>
<dbReference type="Proteomes" id="UP000295711">
    <property type="component" value="Unassembled WGS sequence"/>
</dbReference>
<dbReference type="GO" id="GO:0005886">
    <property type="term" value="C:plasma membrane"/>
    <property type="evidence" value="ECO:0007669"/>
    <property type="project" value="UniProtKB-SubCell"/>
</dbReference>
<keyword evidence="7 11" id="KW-0067">ATP-binding</keyword>
<dbReference type="InterPro" id="IPR027417">
    <property type="entry name" value="P-loop_NTPase"/>
</dbReference>
<evidence type="ECO:0000259" key="10">
    <source>
        <dbReference type="PROSITE" id="PS50893"/>
    </source>
</evidence>
<keyword evidence="2" id="KW-0813">Transport</keyword>
<keyword evidence="9" id="KW-0472">Membrane</keyword>
<evidence type="ECO:0000256" key="9">
    <source>
        <dbReference type="ARBA" id="ARBA00023136"/>
    </source>
</evidence>
<proteinExistence type="predicted"/>
<gene>
    <name evidence="11" type="ORF">EV212_10248</name>
</gene>
<evidence type="ECO:0000256" key="4">
    <source>
        <dbReference type="ARBA" id="ARBA00022597"/>
    </source>
</evidence>
<dbReference type="CDD" id="cd03216">
    <property type="entry name" value="ABC_Carb_Monos_I"/>
    <property type="match status" value="1"/>
</dbReference>
<keyword evidence="4" id="KW-0762">Sugar transport</keyword>
<evidence type="ECO:0000313" key="12">
    <source>
        <dbReference type="Proteomes" id="UP000295711"/>
    </source>
</evidence>
<dbReference type="PROSITE" id="PS50893">
    <property type="entry name" value="ABC_TRANSPORTER_2"/>
    <property type="match status" value="2"/>
</dbReference>
<keyword evidence="5" id="KW-0677">Repeat</keyword>
<evidence type="ECO:0000256" key="6">
    <source>
        <dbReference type="ARBA" id="ARBA00022741"/>
    </source>
</evidence>
<dbReference type="InterPro" id="IPR050107">
    <property type="entry name" value="ABC_carbohydrate_import_ATPase"/>
</dbReference>
<dbReference type="PANTHER" id="PTHR43790">
    <property type="entry name" value="CARBOHYDRATE TRANSPORT ATP-BINDING PROTEIN MG119-RELATED"/>
    <property type="match status" value="1"/>
</dbReference>
<dbReference type="GO" id="GO:0005524">
    <property type="term" value="F:ATP binding"/>
    <property type="evidence" value="ECO:0007669"/>
    <property type="project" value="UniProtKB-KW"/>
</dbReference>
<feature type="domain" description="ABC transporter" evidence="10">
    <location>
        <begin position="5"/>
        <end position="244"/>
    </location>
</feature>
<feature type="domain" description="ABC transporter" evidence="10">
    <location>
        <begin position="257"/>
        <end position="505"/>
    </location>
</feature>
<accession>A0A4R2LHK8</accession>
<evidence type="ECO:0000256" key="5">
    <source>
        <dbReference type="ARBA" id="ARBA00022737"/>
    </source>
</evidence>
<dbReference type="InterPro" id="IPR003439">
    <property type="entry name" value="ABC_transporter-like_ATP-bd"/>
</dbReference>
<evidence type="ECO:0000256" key="3">
    <source>
        <dbReference type="ARBA" id="ARBA00022475"/>
    </source>
</evidence>
<dbReference type="PROSITE" id="PS00211">
    <property type="entry name" value="ABC_TRANSPORTER_1"/>
    <property type="match status" value="1"/>
</dbReference>
<dbReference type="Gene3D" id="3.40.50.300">
    <property type="entry name" value="P-loop containing nucleotide triphosphate hydrolases"/>
    <property type="match status" value="2"/>
</dbReference>